<keyword evidence="3" id="KW-1185">Reference proteome</keyword>
<feature type="transmembrane region" description="Helical" evidence="1">
    <location>
        <begin position="373"/>
        <end position="395"/>
    </location>
</feature>
<feature type="transmembrane region" description="Helical" evidence="1">
    <location>
        <begin position="171"/>
        <end position="189"/>
    </location>
</feature>
<evidence type="ECO:0008006" key="4">
    <source>
        <dbReference type="Google" id="ProtNLM"/>
    </source>
</evidence>
<feature type="transmembrane region" description="Helical" evidence="1">
    <location>
        <begin position="450"/>
        <end position="471"/>
    </location>
</feature>
<dbReference type="AlphaFoldDB" id="A0A511A9T7"/>
<feature type="transmembrane region" description="Helical" evidence="1">
    <location>
        <begin position="99"/>
        <end position="126"/>
    </location>
</feature>
<sequence length="521" mass="54347">MVAHVLRLRLALMLGALRGDRVVRTVVGLLALAAATVAVCTAVLSLADAPLAVARTVLVLGGAASLLGFLVGPILTGTVDQLDPRRFGVFGVDVPHMPWILAIGGLVSVPSFALIAVAVCVVIVLIELGTPTAIAVLVGVIGVISSNIAARVGMATSALLLPERRSRELTALFVLLVVVVAFPVAVFLASLEWDGRVPEAVASATAAIGLTPFAAVPAFALSVAGSDSAGAWASGLVALFTVLALWGGWSWLVRRLLTSTDRPATSRERSGLGWFGLLPPNAFGAIASRSLVYWLRDRRYIVNFVIVPIAGILTVFPLLVAGVPLYIAALVPVPVMALFFGWLPHNDVAYDSTALWVHVASGVRGVADRAGRLIPICLVAVPTLAVAIPLTLAMVESWYLLMPMIGLTASLFLGGLGVSSVISVTSPYAVSRPGDSPFQQPQRSASRGGYAPAIAFISALVLSAPTIWLFVMTVIEDDSYNPATFWVGIGTGLVVLALGLVIGGRVYDRGGARLMEFVETA</sequence>
<proteinExistence type="predicted"/>
<evidence type="ECO:0000313" key="3">
    <source>
        <dbReference type="Proteomes" id="UP000321225"/>
    </source>
</evidence>
<feature type="transmembrane region" description="Helical" evidence="1">
    <location>
        <begin position="53"/>
        <end position="78"/>
    </location>
</feature>
<feature type="transmembrane region" description="Helical" evidence="1">
    <location>
        <begin position="132"/>
        <end position="150"/>
    </location>
</feature>
<keyword evidence="1" id="KW-1133">Transmembrane helix</keyword>
<feature type="transmembrane region" description="Helical" evidence="1">
    <location>
        <begin position="300"/>
        <end position="319"/>
    </location>
</feature>
<feature type="transmembrane region" description="Helical" evidence="1">
    <location>
        <begin position="401"/>
        <end position="430"/>
    </location>
</feature>
<keyword evidence="1" id="KW-0472">Membrane</keyword>
<organism evidence="2 3">
    <name type="scientific">Microbacterium aerolatum</name>
    <dbReference type="NCBI Taxonomy" id="153731"/>
    <lineage>
        <taxon>Bacteria</taxon>
        <taxon>Bacillati</taxon>
        <taxon>Actinomycetota</taxon>
        <taxon>Actinomycetes</taxon>
        <taxon>Micrococcales</taxon>
        <taxon>Microbacteriaceae</taxon>
        <taxon>Microbacterium</taxon>
    </lineage>
</organism>
<name>A0A511A9T7_9MICO</name>
<dbReference type="EMBL" id="BJUW01000001">
    <property type="protein sequence ID" value="GEK84852.1"/>
    <property type="molecule type" value="Genomic_DNA"/>
</dbReference>
<dbReference type="Proteomes" id="UP000321225">
    <property type="component" value="Unassembled WGS sequence"/>
</dbReference>
<evidence type="ECO:0000256" key="1">
    <source>
        <dbReference type="SAM" id="Phobius"/>
    </source>
</evidence>
<feature type="transmembrane region" description="Helical" evidence="1">
    <location>
        <begin position="231"/>
        <end position="252"/>
    </location>
</feature>
<reference evidence="2 3" key="1">
    <citation type="submission" date="2019-07" db="EMBL/GenBank/DDBJ databases">
        <title>Whole genome shotgun sequence of Microbacterium aerolatum NBRC 103071.</title>
        <authorList>
            <person name="Hosoyama A."/>
            <person name="Uohara A."/>
            <person name="Ohji S."/>
            <person name="Ichikawa N."/>
        </authorList>
    </citation>
    <scope>NUCLEOTIDE SEQUENCE [LARGE SCALE GENOMIC DNA]</scope>
    <source>
        <strain evidence="2 3">NBRC 103071</strain>
    </source>
</reference>
<feature type="transmembrane region" description="Helical" evidence="1">
    <location>
        <begin position="483"/>
        <end position="507"/>
    </location>
</feature>
<keyword evidence="1" id="KW-0812">Transmembrane</keyword>
<protein>
    <recommendedName>
        <fullName evidence="4">ABC-2 type transport system permease protein</fullName>
    </recommendedName>
</protein>
<feature type="transmembrane region" description="Helical" evidence="1">
    <location>
        <begin position="325"/>
        <end position="343"/>
    </location>
</feature>
<evidence type="ECO:0000313" key="2">
    <source>
        <dbReference type="EMBL" id="GEK84852.1"/>
    </source>
</evidence>
<feature type="transmembrane region" description="Helical" evidence="1">
    <location>
        <begin position="21"/>
        <end position="47"/>
    </location>
</feature>
<dbReference type="RefSeq" id="WP_147037532.1">
    <property type="nucleotide sequence ID" value="NZ_BJUW01000001.1"/>
</dbReference>
<dbReference type="OrthoDB" id="3261041at2"/>
<feature type="transmembrane region" description="Helical" evidence="1">
    <location>
        <begin position="201"/>
        <end position="224"/>
    </location>
</feature>
<accession>A0A511A9T7</accession>
<comment type="caution">
    <text evidence="2">The sequence shown here is derived from an EMBL/GenBank/DDBJ whole genome shotgun (WGS) entry which is preliminary data.</text>
</comment>
<gene>
    <name evidence="2" type="ORF">MAE01_00280</name>
</gene>